<dbReference type="PANTHER" id="PTHR11629:SF61">
    <property type="entry name" value="V-TYPE PROTON ATPASE SUBUNIT A"/>
    <property type="match status" value="1"/>
</dbReference>
<evidence type="ECO:0000313" key="9">
    <source>
        <dbReference type="EMBL" id="CAD6992285.1"/>
    </source>
</evidence>
<keyword evidence="10" id="KW-1185">Reference proteome</keyword>
<dbReference type="OrthoDB" id="10264220at2759"/>
<comment type="similarity">
    <text evidence="2 8">Belongs to the V-ATPase 116 kDa subunit family.</text>
</comment>
<keyword evidence="7 8" id="KW-0472">Membrane</keyword>
<evidence type="ECO:0000256" key="8">
    <source>
        <dbReference type="RuleBase" id="RU361189"/>
    </source>
</evidence>
<keyword evidence="4 8" id="KW-0812">Transmembrane</keyword>
<protein>
    <recommendedName>
        <fullName evidence="8">V-type proton ATPase subunit a</fullName>
    </recommendedName>
</protein>
<dbReference type="GO" id="GO:0007035">
    <property type="term" value="P:vacuolar acidification"/>
    <property type="evidence" value="ECO:0007669"/>
    <property type="project" value="TreeGrafter"/>
</dbReference>
<keyword evidence="6 8" id="KW-0406">Ion transport</keyword>
<dbReference type="Proteomes" id="UP000606786">
    <property type="component" value="Unassembled WGS sequence"/>
</dbReference>
<keyword evidence="5 8" id="KW-1133">Transmembrane helix</keyword>
<feature type="transmembrane region" description="Helical" evidence="8">
    <location>
        <begin position="127"/>
        <end position="146"/>
    </location>
</feature>
<proteinExistence type="inferred from homology"/>
<dbReference type="GO" id="GO:0005886">
    <property type="term" value="C:plasma membrane"/>
    <property type="evidence" value="ECO:0007669"/>
    <property type="project" value="TreeGrafter"/>
</dbReference>
<feature type="transmembrane region" description="Helical" evidence="8">
    <location>
        <begin position="33"/>
        <end position="56"/>
    </location>
</feature>
<feature type="transmembrane region" description="Helical" evidence="8">
    <location>
        <begin position="6"/>
        <end position="21"/>
    </location>
</feature>
<feature type="transmembrane region" description="Helical" evidence="8">
    <location>
        <begin position="333"/>
        <end position="351"/>
    </location>
</feature>
<dbReference type="EMBL" id="CAJHJT010000001">
    <property type="protein sequence ID" value="CAD6992285.1"/>
    <property type="molecule type" value="Genomic_DNA"/>
</dbReference>
<dbReference type="Pfam" id="PF01496">
    <property type="entry name" value="V_ATPase_I"/>
    <property type="match status" value="1"/>
</dbReference>
<dbReference type="GO" id="GO:0046961">
    <property type="term" value="F:proton-transporting ATPase activity, rotational mechanism"/>
    <property type="evidence" value="ECO:0007669"/>
    <property type="project" value="InterPro"/>
</dbReference>
<evidence type="ECO:0000256" key="4">
    <source>
        <dbReference type="ARBA" id="ARBA00022692"/>
    </source>
</evidence>
<comment type="function">
    <text evidence="8">Essential component of the vacuolar proton pump (V-ATPase), a multimeric enzyme that catalyzes the translocation of protons across the membranes. Required for assembly and activity of the V-ATPase.</text>
</comment>
<accession>A0A811U4V1</accession>
<evidence type="ECO:0000256" key="5">
    <source>
        <dbReference type="ARBA" id="ARBA00022989"/>
    </source>
</evidence>
<dbReference type="PANTHER" id="PTHR11629">
    <property type="entry name" value="VACUOLAR PROTON ATPASES"/>
    <property type="match status" value="1"/>
</dbReference>
<dbReference type="InterPro" id="IPR002490">
    <property type="entry name" value="V-ATPase_116kDa_su"/>
</dbReference>
<evidence type="ECO:0000256" key="1">
    <source>
        <dbReference type="ARBA" id="ARBA00004141"/>
    </source>
</evidence>
<comment type="subcellular location">
    <subcellularLocation>
        <location evidence="1">Membrane</location>
        <topology evidence="1">Multi-pass membrane protein</topology>
    </subcellularLocation>
</comment>
<feature type="transmembrane region" description="Helical" evidence="8">
    <location>
        <begin position="371"/>
        <end position="395"/>
    </location>
</feature>
<reference evidence="9" key="1">
    <citation type="submission" date="2020-11" db="EMBL/GenBank/DDBJ databases">
        <authorList>
            <person name="Whitehead M."/>
        </authorList>
    </citation>
    <scope>NUCLEOTIDE SEQUENCE</scope>
    <source>
        <strain evidence="9">EGII</strain>
    </source>
</reference>
<keyword evidence="8" id="KW-0375">Hydrogen ion transport</keyword>
<keyword evidence="3 8" id="KW-0813">Transport</keyword>
<gene>
    <name evidence="9" type="ORF">CCAP1982_LOCUS1153</name>
</gene>
<name>A0A811U4V1_CERCA</name>
<dbReference type="GO" id="GO:0016471">
    <property type="term" value="C:vacuolar proton-transporting V-type ATPase complex"/>
    <property type="evidence" value="ECO:0007669"/>
    <property type="project" value="TreeGrafter"/>
</dbReference>
<evidence type="ECO:0000256" key="3">
    <source>
        <dbReference type="ARBA" id="ARBA00022448"/>
    </source>
</evidence>
<dbReference type="AlphaFoldDB" id="A0A811U4V1"/>
<evidence type="ECO:0000313" key="10">
    <source>
        <dbReference type="Proteomes" id="UP000606786"/>
    </source>
</evidence>
<evidence type="ECO:0000256" key="2">
    <source>
        <dbReference type="ARBA" id="ARBA00009904"/>
    </source>
</evidence>
<feature type="transmembrane region" description="Helical" evidence="8">
    <location>
        <begin position="158"/>
        <end position="178"/>
    </location>
</feature>
<comment type="caution">
    <text evidence="9">The sequence shown here is derived from an EMBL/GenBank/DDBJ whole genome shotgun (WGS) entry which is preliminary data.</text>
</comment>
<dbReference type="GO" id="GO:0051117">
    <property type="term" value="F:ATPase binding"/>
    <property type="evidence" value="ECO:0007669"/>
    <property type="project" value="TreeGrafter"/>
</dbReference>
<dbReference type="GO" id="GO:0033179">
    <property type="term" value="C:proton-transporting V-type ATPase, V0 domain"/>
    <property type="evidence" value="ECO:0007669"/>
    <property type="project" value="InterPro"/>
</dbReference>
<sequence length="429" mass="49959">MFGDLGHGFIMFLIGFWMVIDEKRLLRVKGGEIWRIMFGGRYIIMLLGLFSMYTGFTYNDTFSKSFNVFGSKWRINYNTTTVLTNDVLILNPSTDTIGTYPWGMDPIWQLADNKIIFYNSYKMKLSIIFGVLHMIFGVCLSVENMVYFKKYAYILLEFVPQVLFLILLFGYMAFMMFYKWVQYSPTTDYEPNQPACAPSVLIYFINMILFKASPKLAGCDMYMFSSQVTVERVFWIVALFCIPWMLIGKPIYIQCVRAFEKRGRREEYVEKIDIQEGDIVIEATLTDPVPHAHHEDEDDEEEEPISEIWIHQGIHTIEYVLSTISHTASYLRLWALSLAHAELSYVLWLMVMQKGLHFGGYPGAIGVYIIFWAWALLTIAIMIFMEGLSAFLHTLRLHWVEFMSKFYSGTGYPFEPFSFTAIFEASEED</sequence>
<evidence type="ECO:0000256" key="7">
    <source>
        <dbReference type="ARBA" id="ARBA00023136"/>
    </source>
</evidence>
<evidence type="ECO:0000256" key="6">
    <source>
        <dbReference type="ARBA" id="ARBA00023065"/>
    </source>
</evidence>
<organism evidence="9 10">
    <name type="scientific">Ceratitis capitata</name>
    <name type="common">Mediterranean fruit fly</name>
    <name type="synonym">Tephritis capitata</name>
    <dbReference type="NCBI Taxonomy" id="7213"/>
    <lineage>
        <taxon>Eukaryota</taxon>
        <taxon>Metazoa</taxon>
        <taxon>Ecdysozoa</taxon>
        <taxon>Arthropoda</taxon>
        <taxon>Hexapoda</taxon>
        <taxon>Insecta</taxon>
        <taxon>Pterygota</taxon>
        <taxon>Neoptera</taxon>
        <taxon>Endopterygota</taxon>
        <taxon>Diptera</taxon>
        <taxon>Brachycera</taxon>
        <taxon>Muscomorpha</taxon>
        <taxon>Tephritoidea</taxon>
        <taxon>Tephritidae</taxon>
        <taxon>Ceratitis</taxon>
        <taxon>Ceratitis</taxon>
    </lineage>
</organism>
<feature type="transmembrane region" description="Helical" evidence="8">
    <location>
        <begin position="233"/>
        <end position="252"/>
    </location>
</feature>